<proteinExistence type="inferred from homology"/>
<feature type="domain" description="Lipocalin/cytosolic fatty-acid binding" evidence="3">
    <location>
        <begin position="35"/>
        <end position="178"/>
    </location>
</feature>
<name>A0AAD1T7K4_PELCU</name>
<gene>
    <name evidence="4" type="ORF">PECUL_23A062618</name>
</gene>
<dbReference type="EMBL" id="OW240920">
    <property type="protein sequence ID" value="CAH2316900.1"/>
    <property type="molecule type" value="Genomic_DNA"/>
</dbReference>
<reference evidence="4" key="1">
    <citation type="submission" date="2022-03" db="EMBL/GenBank/DDBJ databases">
        <authorList>
            <person name="Alioto T."/>
            <person name="Alioto T."/>
            <person name="Gomez Garrido J."/>
        </authorList>
    </citation>
    <scope>NUCLEOTIDE SEQUENCE</scope>
</reference>
<dbReference type="PRINTS" id="PR00179">
    <property type="entry name" value="LIPOCALIN"/>
</dbReference>
<dbReference type="PANTHER" id="PTHR11430">
    <property type="entry name" value="LIPOCALIN"/>
    <property type="match status" value="1"/>
</dbReference>
<feature type="chain" id="PRO_5041954878" evidence="2">
    <location>
        <begin position="22"/>
        <end position="184"/>
    </location>
</feature>
<dbReference type="Proteomes" id="UP001295444">
    <property type="component" value="Chromosome 09"/>
</dbReference>
<evidence type="ECO:0000313" key="5">
    <source>
        <dbReference type="Proteomes" id="UP001295444"/>
    </source>
</evidence>
<dbReference type="InterPro" id="IPR012674">
    <property type="entry name" value="Calycin"/>
</dbReference>
<evidence type="ECO:0000256" key="1">
    <source>
        <dbReference type="ARBA" id="ARBA00006889"/>
    </source>
</evidence>
<dbReference type="InterPro" id="IPR000566">
    <property type="entry name" value="Lipocln_cytosolic_FA-bd_dom"/>
</dbReference>
<keyword evidence="5" id="KW-1185">Reference proteome</keyword>
<sequence length="184" mass="20995">MMRNMLSLTLVVAACSWYALADVPIQPDFKDDKITGKWYSFGIASNSNWFQAKRGHMKMCTTMITPTADGNLEVAATYPKMDRCENKTLIYTKTDTPGRYTSKGIRTGSTLDIIVVETNYEEYIMLYTGITKGLEVKTMVTLYGRTKEMRPKLIENFRKFSLDQGLSEDNILILPYTDECMTEN</sequence>
<dbReference type="Pfam" id="PF00061">
    <property type="entry name" value="Lipocalin"/>
    <property type="match status" value="1"/>
</dbReference>
<dbReference type="PROSITE" id="PS51257">
    <property type="entry name" value="PROKAR_LIPOPROTEIN"/>
    <property type="match status" value="1"/>
</dbReference>
<feature type="signal peptide" evidence="2">
    <location>
        <begin position="1"/>
        <end position="21"/>
    </location>
</feature>
<comment type="similarity">
    <text evidence="1">Belongs to the calycin superfamily. Lipocalin family.</text>
</comment>
<accession>A0AAD1T7K4</accession>
<evidence type="ECO:0000259" key="3">
    <source>
        <dbReference type="Pfam" id="PF00061"/>
    </source>
</evidence>
<dbReference type="PRINTS" id="PR01254">
    <property type="entry name" value="PGNDSYNTHASE"/>
</dbReference>
<dbReference type="PANTHER" id="PTHR11430:SF32">
    <property type="entry name" value="CHLOROPLASTIC LIPOCALIN"/>
    <property type="match status" value="1"/>
</dbReference>
<protein>
    <submittedName>
        <fullName evidence="4">Lipocalin-like</fullName>
    </submittedName>
</protein>
<dbReference type="InterPro" id="IPR002345">
    <property type="entry name" value="Lipocalin"/>
</dbReference>
<dbReference type="SUPFAM" id="SSF50814">
    <property type="entry name" value="Lipocalins"/>
    <property type="match status" value="1"/>
</dbReference>
<dbReference type="GO" id="GO:0036094">
    <property type="term" value="F:small molecule binding"/>
    <property type="evidence" value="ECO:0007669"/>
    <property type="project" value="InterPro"/>
</dbReference>
<dbReference type="Gene3D" id="2.40.128.20">
    <property type="match status" value="1"/>
</dbReference>
<dbReference type="AlphaFoldDB" id="A0AAD1T7K4"/>
<keyword evidence="2" id="KW-0732">Signal</keyword>
<evidence type="ECO:0000313" key="4">
    <source>
        <dbReference type="EMBL" id="CAH2316900.1"/>
    </source>
</evidence>
<organism evidence="4 5">
    <name type="scientific">Pelobates cultripes</name>
    <name type="common">Western spadefoot toad</name>
    <dbReference type="NCBI Taxonomy" id="61616"/>
    <lineage>
        <taxon>Eukaryota</taxon>
        <taxon>Metazoa</taxon>
        <taxon>Chordata</taxon>
        <taxon>Craniata</taxon>
        <taxon>Vertebrata</taxon>
        <taxon>Euteleostomi</taxon>
        <taxon>Amphibia</taxon>
        <taxon>Batrachia</taxon>
        <taxon>Anura</taxon>
        <taxon>Pelobatoidea</taxon>
        <taxon>Pelobatidae</taxon>
        <taxon>Pelobates</taxon>
    </lineage>
</organism>
<evidence type="ECO:0000256" key="2">
    <source>
        <dbReference type="SAM" id="SignalP"/>
    </source>
</evidence>